<dbReference type="EMBL" id="JWZT01000477">
    <property type="protein sequence ID" value="KII74270.1"/>
    <property type="molecule type" value="Genomic_DNA"/>
</dbReference>
<evidence type="ECO:0000313" key="2">
    <source>
        <dbReference type="EMBL" id="KII74270.1"/>
    </source>
</evidence>
<keyword evidence="1" id="KW-0732">Signal</keyword>
<accession>A0A0C2ND96</accession>
<proteinExistence type="predicted"/>
<reference evidence="2 3" key="1">
    <citation type="journal article" date="2014" name="Genome Biol. Evol.">
        <title>The genome of the myxosporean Thelohanellus kitauei shows adaptations to nutrient acquisition within its fish host.</title>
        <authorList>
            <person name="Yang Y."/>
            <person name="Xiong J."/>
            <person name="Zhou Z."/>
            <person name="Huo F."/>
            <person name="Miao W."/>
            <person name="Ran C."/>
            <person name="Liu Y."/>
            <person name="Zhang J."/>
            <person name="Feng J."/>
            <person name="Wang M."/>
            <person name="Wang M."/>
            <person name="Wang L."/>
            <person name="Yao B."/>
        </authorList>
    </citation>
    <scope>NUCLEOTIDE SEQUENCE [LARGE SCALE GENOMIC DNA]</scope>
    <source>
        <strain evidence="2">Wuqing</strain>
    </source>
</reference>
<gene>
    <name evidence="2" type="ORF">RF11_05745</name>
</gene>
<comment type="caution">
    <text evidence="2">The sequence shown here is derived from an EMBL/GenBank/DDBJ whole genome shotgun (WGS) entry which is preliminary data.</text>
</comment>
<evidence type="ECO:0000256" key="1">
    <source>
        <dbReference type="SAM" id="SignalP"/>
    </source>
</evidence>
<dbReference type="Proteomes" id="UP000031668">
    <property type="component" value="Unassembled WGS sequence"/>
</dbReference>
<name>A0A0C2ND96_THEKT</name>
<dbReference type="AlphaFoldDB" id="A0A0C2ND96"/>
<feature type="chain" id="PRO_5002152786" description="Secreted protein" evidence="1">
    <location>
        <begin position="18"/>
        <end position="103"/>
    </location>
</feature>
<evidence type="ECO:0000313" key="3">
    <source>
        <dbReference type="Proteomes" id="UP000031668"/>
    </source>
</evidence>
<evidence type="ECO:0008006" key="4">
    <source>
        <dbReference type="Google" id="ProtNLM"/>
    </source>
</evidence>
<protein>
    <recommendedName>
        <fullName evidence="4">Secreted protein</fullName>
    </recommendedName>
</protein>
<keyword evidence="3" id="KW-1185">Reference proteome</keyword>
<sequence length="103" mass="11977">MKLRCLFLTSAIRTCISFMPASNSVAVYRNPTNLTKSRFHSYGLFRSDVNFPVPKRVVNVLKSTKPYRTRSLFASLIEAFNAPCLNRSIRRWIKSFPLQSRWC</sequence>
<feature type="signal peptide" evidence="1">
    <location>
        <begin position="1"/>
        <end position="17"/>
    </location>
</feature>
<organism evidence="2 3">
    <name type="scientific">Thelohanellus kitauei</name>
    <name type="common">Myxosporean</name>
    <dbReference type="NCBI Taxonomy" id="669202"/>
    <lineage>
        <taxon>Eukaryota</taxon>
        <taxon>Metazoa</taxon>
        <taxon>Cnidaria</taxon>
        <taxon>Myxozoa</taxon>
        <taxon>Myxosporea</taxon>
        <taxon>Bivalvulida</taxon>
        <taxon>Platysporina</taxon>
        <taxon>Myxobolidae</taxon>
        <taxon>Thelohanellus</taxon>
    </lineage>
</organism>